<comment type="caution">
    <text evidence="2">The sequence shown here is derived from an EMBL/GenBank/DDBJ whole genome shotgun (WGS) entry which is preliminary data.</text>
</comment>
<dbReference type="AlphaFoldDB" id="A0A9Q9RDR7"/>
<reference evidence="2" key="1">
    <citation type="submission" date="2019-05" db="EMBL/GenBank/DDBJ databases">
        <authorList>
            <person name="Piombo E."/>
        </authorList>
    </citation>
    <scope>NUCLEOTIDE SEQUENCE</scope>
    <source>
        <strain evidence="2">C2S</strain>
    </source>
</reference>
<evidence type="ECO:0000313" key="3">
    <source>
        <dbReference type="Proteomes" id="UP000760494"/>
    </source>
</evidence>
<evidence type="ECO:0000313" key="2">
    <source>
        <dbReference type="EMBL" id="VTT58858.1"/>
    </source>
</evidence>
<dbReference type="Proteomes" id="UP000760494">
    <property type="component" value="Unassembled WGS sequence"/>
</dbReference>
<organism evidence="2 3">
    <name type="scientific">Fusarium fujikuroi</name>
    <name type="common">Bakanae and foot rot disease fungus</name>
    <name type="synonym">Gibberella fujikuroi</name>
    <dbReference type="NCBI Taxonomy" id="5127"/>
    <lineage>
        <taxon>Eukaryota</taxon>
        <taxon>Fungi</taxon>
        <taxon>Dikarya</taxon>
        <taxon>Ascomycota</taxon>
        <taxon>Pezizomycotina</taxon>
        <taxon>Sordariomycetes</taxon>
        <taxon>Hypocreomycetidae</taxon>
        <taxon>Hypocreales</taxon>
        <taxon>Nectriaceae</taxon>
        <taxon>Fusarium</taxon>
        <taxon>Fusarium fujikuroi species complex</taxon>
    </lineage>
</organism>
<proteinExistence type="predicted"/>
<sequence>MEAVAEPNIMLQEYLLHDDQSSVQRRLVLGQPAPTVEERKREMSQHLMAIGQGPVQATPEDGGDDMAEELGKM</sequence>
<feature type="region of interest" description="Disordered" evidence="1">
    <location>
        <begin position="50"/>
        <end position="73"/>
    </location>
</feature>
<name>A0A9Q9RDR7_FUSFU</name>
<evidence type="ECO:0000256" key="1">
    <source>
        <dbReference type="SAM" id="MobiDB-lite"/>
    </source>
</evidence>
<dbReference type="EMBL" id="CABFJX010000024">
    <property type="protein sequence ID" value="VTT58858.1"/>
    <property type="molecule type" value="Genomic_DNA"/>
</dbReference>
<feature type="compositionally biased region" description="Acidic residues" evidence="1">
    <location>
        <begin position="61"/>
        <end position="73"/>
    </location>
</feature>
<protein>
    <submittedName>
        <fullName evidence="2">Uncharacterized protein</fullName>
    </submittedName>
</protein>
<gene>
    <name evidence="2" type="ORF">C2S_3744</name>
</gene>
<accession>A0A9Q9RDR7</accession>